<dbReference type="AlphaFoldDB" id="A0A1V9XLB1"/>
<accession>A0A1V9XLB1</accession>
<evidence type="ECO:0000313" key="1">
    <source>
        <dbReference type="EMBL" id="OQR74330.1"/>
    </source>
</evidence>
<dbReference type="Proteomes" id="UP000192247">
    <property type="component" value="Unassembled WGS sequence"/>
</dbReference>
<proteinExistence type="predicted"/>
<dbReference type="EMBL" id="MNPL01008211">
    <property type="protein sequence ID" value="OQR74330.1"/>
    <property type="molecule type" value="Genomic_DNA"/>
</dbReference>
<organism evidence="1 2">
    <name type="scientific">Tropilaelaps mercedesae</name>
    <dbReference type="NCBI Taxonomy" id="418985"/>
    <lineage>
        <taxon>Eukaryota</taxon>
        <taxon>Metazoa</taxon>
        <taxon>Ecdysozoa</taxon>
        <taxon>Arthropoda</taxon>
        <taxon>Chelicerata</taxon>
        <taxon>Arachnida</taxon>
        <taxon>Acari</taxon>
        <taxon>Parasitiformes</taxon>
        <taxon>Mesostigmata</taxon>
        <taxon>Gamasina</taxon>
        <taxon>Dermanyssoidea</taxon>
        <taxon>Laelapidae</taxon>
        <taxon>Tropilaelaps</taxon>
    </lineage>
</organism>
<comment type="caution">
    <text evidence="1">The sequence shown here is derived from an EMBL/GenBank/DDBJ whole genome shotgun (WGS) entry which is preliminary data.</text>
</comment>
<dbReference type="InParanoid" id="A0A1V9XLB1"/>
<name>A0A1V9XLB1_9ACAR</name>
<reference evidence="1 2" key="1">
    <citation type="journal article" date="2017" name="Gigascience">
        <title>Draft genome of the honey bee ectoparasitic mite, Tropilaelaps mercedesae, is shaped by the parasitic life history.</title>
        <authorList>
            <person name="Dong X."/>
            <person name="Armstrong S.D."/>
            <person name="Xia D."/>
            <person name="Makepeace B.L."/>
            <person name="Darby A.C."/>
            <person name="Kadowaki T."/>
        </authorList>
    </citation>
    <scope>NUCLEOTIDE SEQUENCE [LARGE SCALE GENOMIC DNA]</scope>
    <source>
        <strain evidence="1">Wuxi-XJTLU</strain>
    </source>
</reference>
<protein>
    <submittedName>
        <fullName evidence="1">Uncharacterized protein</fullName>
    </submittedName>
</protein>
<gene>
    <name evidence="1" type="ORF">BIW11_09154</name>
</gene>
<sequence length="66" mass="7704">VFFSCRRRSRRRRCSAELVCFTIVKDVCSTATGFATGTHTTDSHGTHDSRNAQFKRFIEWHVRGRR</sequence>
<evidence type="ECO:0000313" key="2">
    <source>
        <dbReference type="Proteomes" id="UP000192247"/>
    </source>
</evidence>
<feature type="non-terminal residue" evidence="1">
    <location>
        <position position="1"/>
    </location>
</feature>
<keyword evidence="2" id="KW-1185">Reference proteome</keyword>